<name>A0A0D2KIG8_9CHLO</name>
<accession>A0A0D2KIG8</accession>
<dbReference type="AlphaFoldDB" id="A0A0D2KIG8"/>
<dbReference type="Proteomes" id="UP000054498">
    <property type="component" value="Unassembled WGS sequence"/>
</dbReference>
<evidence type="ECO:0000313" key="1">
    <source>
        <dbReference type="EMBL" id="KIY95578.1"/>
    </source>
</evidence>
<sequence length="105" mass="11085">MAARHPYLLSLPPEELRAAVKQFRRLLLEHGGSDPDALAQAAPLLLEPGVMAGVLGEVHRQLGGRSPPGQLLQRAPHLALSCQVCGRAGALGACMLRFAECWAAG</sequence>
<dbReference type="RefSeq" id="XP_013894598.1">
    <property type="nucleotide sequence ID" value="XM_014039144.1"/>
</dbReference>
<reference evidence="1 2" key="1">
    <citation type="journal article" date="2013" name="BMC Genomics">
        <title>Reconstruction of the lipid metabolism for the microalga Monoraphidium neglectum from its genome sequence reveals characteristics suitable for biofuel production.</title>
        <authorList>
            <person name="Bogen C."/>
            <person name="Al-Dilaimi A."/>
            <person name="Albersmeier A."/>
            <person name="Wichmann J."/>
            <person name="Grundmann M."/>
            <person name="Rupp O."/>
            <person name="Lauersen K.J."/>
            <person name="Blifernez-Klassen O."/>
            <person name="Kalinowski J."/>
            <person name="Goesmann A."/>
            <person name="Mussgnug J.H."/>
            <person name="Kruse O."/>
        </authorList>
    </citation>
    <scope>NUCLEOTIDE SEQUENCE [LARGE SCALE GENOMIC DNA]</scope>
    <source>
        <strain evidence="1 2">SAG 48.87</strain>
    </source>
</reference>
<organism evidence="1 2">
    <name type="scientific">Monoraphidium neglectum</name>
    <dbReference type="NCBI Taxonomy" id="145388"/>
    <lineage>
        <taxon>Eukaryota</taxon>
        <taxon>Viridiplantae</taxon>
        <taxon>Chlorophyta</taxon>
        <taxon>core chlorophytes</taxon>
        <taxon>Chlorophyceae</taxon>
        <taxon>CS clade</taxon>
        <taxon>Sphaeropleales</taxon>
        <taxon>Selenastraceae</taxon>
        <taxon>Monoraphidium</taxon>
    </lineage>
</organism>
<keyword evidence="2" id="KW-1185">Reference proteome</keyword>
<protein>
    <submittedName>
        <fullName evidence="1">Uncharacterized protein</fullName>
    </submittedName>
</protein>
<gene>
    <name evidence="1" type="ORF">MNEG_12384</name>
</gene>
<proteinExistence type="predicted"/>
<dbReference type="GeneID" id="25729741"/>
<dbReference type="EMBL" id="KK103437">
    <property type="protein sequence ID" value="KIY95578.1"/>
    <property type="molecule type" value="Genomic_DNA"/>
</dbReference>
<evidence type="ECO:0000313" key="2">
    <source>
        <dbReference type="Proteomes" id="UP000054498"/>
    </source>
</evidence>
<dbReference type="KEGG" id="mng:MNEG_12384"/>